<protein>
    <submittedName>
        <fullName evidence="3">Oidioi.mRNA.OKI2018_I69.chr1.g2627.t1.cds</fullName>
    </submittedName>
</protein>
<feature type="coiled-coil region" evidence="1">
    <location>
        <begin position="638"/>
        <end position="672"/>
    </location>
</feature>
<feature type="coiled-coil region" evidence="1">
    <location>
        <begin position="376"/>
        <end position="431"/>
    </location>
</feature>
<reference evidence="3 4" key="1">
    <citation type="submission" date="2021-04" db="EMBL/GenBank/DDBJ databases">
        <authorList>
            <person name="Bliznina A."/>
        </authorList>
    </citation>
    <scope>NUCLEOTIDE SEQUENCE [LARGE SCALE GENOMIC DNA]</scope>
</reference>
<evidence type="ECO:0000256" key="1">
    <source>
        <dbReference type="SAM" id="Coils"/>
    </source>
</evidence>
<keyword evidence="1" id="KW-0175">Coiled coil</keyword>
<feature type="coiled-coil region" evidence="1">
    <location>
        <begin position="480"/>
        <end position="514"/>
    </location>
</feature>
<feature type="compositionally biased region" description="Basic and acidic residues" evidence="2">
    <location>
        <begin position="569"/>
        <end position="579"/>
    </location>
</feature>
<proteinExistence type="predicted"/>
<feature type="region of interest" description="Disordered" evidence="2">
    <location>
        <begin position="109"/>
        <end position="155"/>
    </location>
</feature>
<keyword evidence="4" id="KW-1185">Reference proteome</keyword>
<dbReference type="EMBL" id="OU015566">
    <property type="protein sequence ID" value="CAG5105981.1"/>
    <property type="molecule type" value="Genomic_DNA"/>
</dbReference>
<evidence type="ECO:0000313" key="4">
    <source>
        <dbReference type="Proteomes" id="UP001158576"/>
    </source>
</evidence>
<gene>
    <name evidence="3" type="ORF">OKIOD_LOCUS11392</name>
</gene>
<dbReference type="Proteomes" id="UP001158576">
    <property type="component" value="Chromosome 1"/>
</dbReference>
<organism evidence="3 4">
    <name type="scientific">Oikopleura dioica</name>
    <name type="common">Tunicate</name>
    <dbReference type="NCBI Taxonomy" id="34765"/>
    <lineage>
        <taxon>Eukaryota</taxon>
        <taxon>Metazoa</taxon>
        <taxon>Chordata</taxon>
        <taxon>Tunicata</taxon>
        <taxon>Appendicularia</taxon>
        <taxon>Copelata</taxon>
        <taxon>Oikopleuridae</taxon>
        <taxon>Oikopleura</taxon>
    </lineage>
</organism>
<name>A0ABN7STE7_OIKDI</name>
<evidence type="ECO:0000313" key="3">
    <source>
        <dbReference type="EMBL" id="CAG5105981.1"/>
    </source>
</evidence>
<feature type="region of interest" description="Disordered" evidence="2">
    <location>
        <begin position="562"/>
        <end position="582"/>
    </location>
</feature>
<evidence type="ECO:0000256" key="2">
    <source>
        <dbReference type="SAM" id="MobiDB-lite"/>
    </source>
</evidence>
<accession>A0ABN7STE7</accession>
<sequence length="870" mass="101452">MIKNEKQIKLLIESLLQDKIESKRQVTFILSNFFWEQHSEENNKGGFGFFSTKDEFKGSPFEMLMESLLAYIYLRDKTAEITLGGISSKKSENGDAEFADFFNWETPKDTTKNRRSSILKASSNQTTPRRDEDSDSPVGVVSPEQELIPPKKSTSGFSLASSFFKSKSSLGTQNQQYDKLELSVYPPGIPAILSQNLFTVHQKYKNPSVRKLLLKKLNSVCREHIYDKDSDWIFIDILVTKGRTHYANIKLQIFPSMMKLEQFLQLVDPEFMPKKLNATFDEALANLIFFNDSDTIALYLFQDDYPTEQEITIVSRIQQKLHGLQCYPFDKSNAVNPDNVIRRWRETVNYLLHQDRISPTAHTNLALEVEKEAQKQKSLSKTIEGQEQTIEELNANIDKLSEEKEQLEKTITEKDEQIEKYAAQLKFYEDKLGFTRQDRTVRDEKRLWLQAQHAENLDVKYLEQRIIAFTNTEIRLRTELDNYQKREVVFKNAIEDLEADMAKTAAENRSLKLELRKIIHNRAAEQLAITDTKKIDKKTAKAIEKAEEVLIRLTEERLETTLSFETDEEKQKRLDKEREQEEESEEYLNKLSVFAADKFKTLTKKFHDQVKTLENALEVAENSRTEGVKKASFLQLKIEQLEALSKEKDLRLDEAQEDLNELEEVNMKDRNKYKNTLETYIRDISKSVVAGKANSRELLVEIMDRMRRDYEKTKLDELNQTKMMNKKLSLAIEKFKNLAYKVIAVNLHVEKTLLDLKWEKETDLRADFPRLADLVTLRKEIKEDEILEKLDQFQDYLNTYHERLLAAKKETEKIREDNARSEEEICRLKSNYLHLVTKTEKEVLQLKTEMVEKDTTIQATGSKISKTASG</sequence>